<proteinExistence type="predicted"/>
<organism evidence="1 2">
    <name type="scientific">Gimesia aquarii</name>
    <dbReference type="NCBI Taxonomy" id="2527964"/>
    <lineage>
        <taxon>Bacteria</taxon>
        <taxon>Pseudomonadati</taxon>
        <taxon>Planctomycetota</taxon>
        <taxon>Planctomycetia</taxon>
        <taxon>Planctomycetales</taxon>
        <taxon>Planctomycetaceae</taxon>
        <taxon>Gimesia</taxon>
    </lineage>
</organism>
<evidence type="ECO:0000313" key="2">
    <source>
        <dbReference type="Proteomes" id="UP000318704"/>
    </source>
</evidence>
<name>A0A517VP99_9PLAN</name>
<dbReference type="EMBL" id="CP037920">
    <property type="protein sequence ID" value="QDT94832.1"/>
    <property type="molecule type" value="Genomic_DNA"/>
</dbReference>
<dbReference type="AlphaFoldDB" id="A0A517VP99"/>
<reference evidence="1 2" key="1">
    <citation type="submission" date="2019-03" db="EMBL/GenBank/DDBJ databases">
        <title>Deep-cultivation of Planctomycetes and their phenomic and genomic characterization uncovers novel biology.</title>
        <authorList>
            <person name="Wiegand S."/>
            <person name="Jogler M."/>
            <person name="Boedeker C."/>
            <person name="Pinto D."/>
            <person name="Vollmers J."/>
            <person name="Rivas-Marin E."/>
            <person name="Kohn T."/>
            <person name="Peeters S.H."/>
            <person name="Heuer A."/>
            <person name="Rast P."/>
            <person name="Oberbeckmann S."/>
            <person name="Bunk B."/>
            <person name="Jeske O."/>
            <person name="Meyerdierks A."/>
            <person name="Storesund J.E."/>
            <person name="Kallscheuer N."/>
            <person name="Luecker S."/>
            <person name="Lage O.M."/>
            <person name="Pohl T."/>
            <person name="Merkel B.J."/>
            <person name="Hornburger P."/>
            <person name="Mueller R.-W."/>
            <person name="Bruemmer F."/>
            <person name="Labrenz M."/>
            <person name="Spormann A.M."/>
            <person name="Op den Camp H."/>
            <person name="Overmann J."/>
            <person name="Amann R."/>
            <person name="Jetten M.S.M."/>
            <person name="Mascher T."/>
            <person name="Medema M.H."/>
            <person name="Devos D.P."/>
            <person name="Kaster A.-K."/>
            <person name="Ovreas L."/>
            <person name="Rohde M."/>
            <person name="Galperin M.Y."/>
            <person name="Jogler C."/>
        </authorList>
    </citation>
    <scope>NUCLEOTIDE SEQUENCE [LARGE SCALE GENOMIC DNA]</scope>
    <source>
        <strain evidence="1 2">V144</strain>
    </source>
</reference>
<protein>
    <submittedName>
        <fullName evidence="1">Uncharacterized protein</fullName>
    </submittedName>
</protein>
<gene>
    <name evidence="1" type="ORF">V144x_02640</name>
</gene>
<sequence length="163" mass="18720">MSTKYSSEIDATPEYVLSVLQDEHRQIVQVDDACDPDIDLTFDSTVADWRDAMDYLHAKQLGRGLNVSWALSLPDAAWRNVLTPEREKTLRDVTLRARNFSLYRSQARHVFRALHSLQSKIVLLRTTLMSALLPLRRPLTNIPAIIGKPLYFESLVCRLVHFL</sequence>
<accession>A0A517VP99</accession>
<dbReference type="Proteomes" id="UP000318704">
    <property type="component" value="Chromosome"/>
</dbReference>
<dbReference type="RefSeq" id="WP_144980213.1">
    <property type="nucleotide sequence ID" value="NZ_CP037920.1"/>
</dbReference>
<dbReference type="KEGG" id="gaw:V144x_02640"/>
<evidence type="ECO:0000313" key="1">
    <source>
        <dbReference type="EMBL" id="QDT94832.1"/>
    </source>
</evidence>